<gene>
    <name evidence="4" type="ORF">GCM10022214_38790</name>
</gene>
<dbReference type="Gene3D" id="3.40.50.10580">
    <property type="entry name" value="ATPase, V1 complex, subunit F"/>
    <property type="match status" value="1"/>
</dbReference>
<evidence type="ECO:0000313" key="4">
    <source>
        <dbReference type="EMBL" id="GAA4077334.1"/>
    </source>
</evidence>
<evidence type="ECO:0000256" key="3">
    <source>
        <dbReference type="ARBA" id="ARBA00023065"/>
    </source>
</evidence>
<evidence type="ECO:0000256" key="1">
    <source>
        <dbReference type="ARBA" id="ARBA00010148"/>
    </source>
</evidence>
<dbReference type="InterPro" id="IPR008218">
    <property type="entry name" value="ATPase_V1-cplx_f_g_su"/>
</dbReference>
<dbReference type="SUPFAM" id="SSF159468">
    <property type="entry name" value="AtpF-like"/>
    <property type="match status" value="1"/>
</dbReference>
<proteinExistence type="inferred from homology"/>
<reference evidence="5" key="1">
    <citation type="journal article" date="2019" name="Int. J. Syst. Evol. Microbiol.">
        <title>The Global Catalogue of Microorganisms (GCM) 10K type strain sequencing project: providing services to taxonomists for standard genome sequencing and annotation.</title>
        <authorList>
            <consortium name="The Broad Institute Genomics Platform"/>
            <consortium name="The Broad Institute Genome Sequencing Center for Infectious Disease"/>
            <person name="Wu L."/>
            <person name="Ma J."/>
        </authorList>
    </citation>
    <scope>NUCLEOTIDE SEQUENCE [LARGE SCALE GENOMIC DNA]</scope>
    <source>
        <strain evidence="5">JCM 16702</strain>
    </source>
</reference>
<comment type="similarity">
    <text evidence="1">Belongs to the V-ATPase F subunit family.</text>
</comment>
<comment type="caution">
    <text evidence="4">The sequence shown here is derived from an EMBL/GenBank/DDBJ whole genome shotgun (WGS) entry which is preliminary data.</text>
</comment>
<dbReference type="EMBL" id="BAAAZG010000024">
    <property type="protein sequence ID" value="GAA4077334.1"/>
    <property type="molecule type" value="Genomic_DNA"/>
</dbReference>
<dbReference type="RefSeq" id="WP_425549433.1">
    <property type="nucleotide sequence ID" value="NZ_BAAAZG010000024.1"/>
</dbReference>
<keyword evidence="3" id="KW-0406">Ion transport</keyword>
<accession>A0ABP7VZ69</accession>
<dbReference type="Proteomes" id="UP001500683">
    <property type="component" value="Unassembled WGS sequence"/>
</dbReference>
<keyword evidence="5" id="KW-1185">Reference proteome</keyword>
<keyword evidence="2" id="KW-0813">Transport</keyword>
<evidence type="ECO:0000313" key="5">
    <source>
        <dbReference type="Proteomes" id="UP001500683"/>
    </source>
</evidence>
<evidence type="ECO:0008006" key="6">
    <source>
        <dbReference type="Google" id="ProtNLM"/>
    </source>
</evidence>
<dbReference type="Pfam" id="PF01990">
    <property type="entry name" value="ATP-synt_F"/>
    <property type="match status" value="1"/>
</dbReference>
<sequence>MGRIAVLGEDARVRGFALAGALVRPADGPREVAEAWNTLPADVRVVILTPRAAEHLKSAHLEHERLTVVMPP</sequence>
<name>A0ABP7VZ69_9ACTN</name>
<organism evidence="4 5">
    <name type="scientific">Actinomadura miaoliensis</name>
    <dbReference type="NCBI Taxonomy" id="430685"/>
    <lineage>
        <taxon>Bacteria</taxon>
        <taxon>Bacillati</taxon>
        <taxon>Actinomycetota</taxon>
        <taxon>Actinomycetes</taxon>
        <taxon>Streptosporangiales</taxon>
        <taxon>Thermomonosporaceae</taxon>
        <taxon>Actinomadura</taxon>
    </lineage>
</organism>
<protein>
    <recommendedName>
        <fullName evidence="6">ATP synthase subunit F</fullName>
    </recommendedName>
</protein>
<evidence type="ECO:0000256" key="2">
    <source>
        <dbReference type="ARBA" id="ARBA00022448"/>
    </source>
</evidence>
<dbReference type="InterPro" id="IPR036906">
    <property type="entry name" value="ATPase_V1_fsu_sf"/>
</dbReference>